<feature type="compositionally biased region" description="Basic and acidic residues" evidence="2">
    <location>
        <begin position="109"/>
        <end position="126"/>
    </location>
</feature>
<dbReference type="GO" id="GO:0016554">
    <property type="term" value="P:cytidine to uridine editing"/>
    <property type="evidence" value="ECO:0007669"/>
    <property type="project" value="InterPro"/>
</dbReference>
<dbReference type="OrthoDB" id="1913091at2759"/>
<dbReference type="GO" id="GO:0080156">
    <property type="term" value="P:mitochondrial mRNA modification"/>
    <property type="evidence" value="ECO:0007669"/>
    <property type="project" value="TreeGrafter"/>
</dbReference>
<dbReference type="Pfam" id="PF21864">
    <property type="entry name" value="MORF_dom"/>
    <property type="match status" value="1"/>
</dbReference>
<dbReference type="EMBL" id="JACEFO010000112">
    <property type="protein sequence ID" value="KAF8780868.1"/>
    <property type="molecule type" value="Genomic_DNA"/>
</dbReference>
<dbReference type="Proteomes" id="UP000636709">
    <property type="component" value="Unassembled WGS sequence"/>
</dbReference>
<feature type="region of interest" description="Disordered" evidence="2">
    <location>
        <begin position="219"/>
        <end position="268"/>
    </location>
</feature>
<reference evidence="4" key="1">
    <citation type="submission" date="2020-07" db="EMBL/GenBank/DDBJ databases">
        <title>Genome sequence and genetic diversity analysis of an under-domesticated orphan crop, white fonio (Digitaria exilis).</title>
        <authorList>
            <person name="Bennetzen J.L."/>
            <person name="Chen S."/>
            <person name="Ma X."/>
            <person name="Wang X."/>
            <person name="Yssel A.E.J."/>
            <person name="Chaluvadi S.R."/>
            <person name="Johnson M."/>
            <person name="Gangashetty P."/>
            <person name="Hamidou F."/>
            <person name="Sanogo M.D."/>
            <person name="Zwaenepoel A."/>
            <person name="Wallace J."/>
            <person name="Van De Peer Y."/>
            <person name="Van Deynze A."/>
        </authorList>
    </citation>
    <scope>NUCLEOTIDE SEQUENCE</scope>
    <source>
        <tissue evidence="4">Leaves</tissue>
    </source>
</reference>
<dbReference type="InterPro" id="IPR039206">
    <property type="entry name" value="MORF/ORRM1/DAG-like"/>
</dbReference>
<feature type="compositionally biased region" description="Basic and acidic residues" evidence="2">
    <location>
        <begin position="219"/>
        <end position="228"/>
    </location>
</feature>
<evidence type="ECO:0000313" key="5">
    <source>
        <dbReference type="Proteomes" id="UP000636709"/>
    </source>
</evidence>
<dbReference type="InterPro" id="IPR054059">
    <property type="entry name" value="MORF/ORRM1/DAG-like_MORF"/>
</dbReference>
<dbReference type="PANTHER" id="PTHR31346">
    <property type="entry name" value="MULTIPLE ORGANELLAR RNA EDITING FACTOR 2, CHLOROPLASTIC-RELATED-RELATED"/>
    <property type="match status" value="1"/>
</dbReference>
<accession>A0A835L0G6</accession>
<feature type="compositionally biased region" description="Basic and acidic residues" evidence="2">
    <location>
        <begin position="143"/>
        <end position="155"/>
    </location>
</feature>
<proteinExistence type="predicted"/>
<protein>
    <recommendedName>
        <fullName evidence="3">MORF/ORRM1/DAG-like MORF domain-containing protein</fullName>
    </recommendedName>
</protein>
<keyword evidence="5" id="KW-1185">Reference proteome</keyword>
<feature type="compositionally biased region" description="Polar residues" evidence="2">
    <location>
        <begin position="132"/>
        <end position="142"/>
    </location>
</feature>
<dbReference type="PANTHER" id="PTHR31346:SF4">
    <property type="entry name" value="MULTIPLE ORGANELLAR RNA EDITING FACTOR 8, CHLOROPLASTIC_MITOCHONDRIAL"/>
    <property type="match status" value="1"/>
</dbReference>
<feature type="region of interest" description="Disordered" evidence="2">
    <location>
        <begin position="93"/>
        <end position="188"/>
    </location>
</feature>
<dbReference type="AlphaFoldDB" id="A0A835L0G6"/>
<feature type="domain" description="MORF/ORRM1/DAG-like MORF" evidence="3">
    <location>
        <begin position="18"/>
        <end position="76"/>
    </location>
</feature>
<keyword evidence="1" id="KW-0809">Transit peptide</keyword>
<evidence type="ECO:0000313" key="4">
    <source>
        <dbReference type="EMBL" id="KAF8780868.1"/>
    </source>
</evidence>
<dbReference type="GO" id="GO:0005739">
    <property type="term" value="C:mitochondrion"/>
    <property type="evidence" value="ECO:0007669"/>
    <property type="project" value="TreeGrafter"/>
</dbReference>
<name>A0A835L0G6_9POAL</name>
<comment type="caution">
    <text evidence="4">The sequence shown here is derived from an EMBL/GenBank/DDBJ whole genome shotgun (WGS) entry which is preliminary data.</text>
</comment>
<gene>
    <name evidence="4" type="ORF">HU200_000821</name>
</gene>
<evidence type="ECO:0000256" key="1">
    <source>
        <dbReference type="ARBA" id="ARBA00022946"/>
    </source>
</evidence>
<evidence type="ECO:0000256" key="2">
    <source>
        <dbReference type="SAM" id="MobiDB-lite"/>
    </source>
</evidence>
<feature type="compositionally biased region" description="Polar residues" evidence="2">
    <location>
        <begin position="238"/>
        <end position="263"/>
    </location>
</feature>
<evidence type="ECO:0000259" key="3">
    <source>
        <dbReference type="Pfam" id="PF21864"/>
    </source>
</evidence>
<sequence length="286" mass="32859">MEFLFSLHIIISNLFYTSEEKARKKIYSVSTRHYFAFGACISEELSFKLKELDKVRWVLADSYLDVKNKDYGGEPFINGKAAPYDPKYHKEWVRNNDRDNQRCPNLDRSSVRRDNMENFQNRDKPTRRTRSKSPSPQCQQTMEPHDDVPPVHRAQENMPLPPPSPSNGDPPTYQDHVKSPQASDIPSFEQNCRQCGAPVHQVGNQDLQDSPGHKMCDDNTDARMHDDNNNGCQRGRSDYQNGSAEAGQTTLHGANAPPRQSGSEPGIQGQEVHRHYYCNVHYHYYY</sequence>
<organism evidence="4 5">
    <name type="scientific">Digitaria exilis</name>
    <dbReference type="NCBI Taxonomy" id="1010633"/>
    <lineage>
        <taxon>Eukaryota</taxon>
        <taxon>Viridiplantae</taxon>
        <taxon>Streptophyta</taxon>
        <taxon>Embryophyta</taxon>
        <taxon>Tracheophyta</taxon>
        <taxon>Spermatophyta</taxon>
        <taxon>Magnoliopsida</taxon>
        <taxon>Liliopsida</taxon>
        <taxon>Poales</taxon>
        <taxon>Poaceae</taxon>
        <taxon>PACMAD clade</taxon>
        <taxon>Panicoideae</taxon>
        <taxon>Panicodae</taxon>
        <taxon>Paniceae</taxon>
        <taxon>Anthephorinae</taxon>
        <taxon>Digitaria</taxon>
    </lineage>
</organism>